<dbReference type="RefSeq" id="WP_142533247.1">
    <property type="nucleotide sequence ID" value="NZ_FXTB01000004.1"/>
</dbReference>
<dbReference type="AlphaFoldDB" id="A0A521D0G7"/>
<keyword evidence="2" id="KW-1185">Reference proteome</keyword>
<dbReference type="PANTHER" id="PTHR30441:SF8">
    <property type="entry name" value="DUF748 DOMAIN-CONTAINING PROTEIN"/>
    <property type="match status" value="1"/>
</dbReference>
<dbReference type="EMBL" id="FXTB01000004">
    <property type="protein sequence ID" value="SMO65186.1"/>
    <property type="molecule type" value="Genomic_DNA"/>
</dbReference>
<evidence type="ECO:0008006" key="3">
    <source>
        <dbReference type="Google" id="ProtNLM"/>
    </source>
</evidence>
<dbReference type="InterPro" id="IPR052894">
    <property type="entry name" value="AsmA-related"/>
</dbReference>
<evidence type="ECO:0000313" key="1">
    <source>
        <dbReference type="EMBL" id="SMO65186.1"/>
    </source>
</evidence>
<name>A0A521D0G7_SACCC</name>
<organism evidence="1 2">
    <name type="scientific">Saccharicrinis carchari</name>
    <dbReference type="NCBI Taxonomy" id="1168039"/>
    <lineage>
        <taxon>Bacteria</taxon>
        <taxon>Pseudomonadati</taxon>
        <taxon>Bacteroidota</taxon>
        <taxon>Bacteroidia</taxon>
        <taxon>Marinilabiliales</taxon>
        <taxon>Marinilabiliaceae</taxon>
        <taxon>Saccharicrinis</taxon>
    </lineage>
</organism>
<dbReference type="GO" id="GO:0090313">
    <property type="term" value="P:regulation of protein targeting to membrane"/>
    <property type="evidence" value="ECO:0007669"/>
    <property type="project" value="TreeGrafter"/>
</dbReference>
<gene>
    <name evidence="1" type="ORF">SAMN06265379_10487</name>
</gene>
<sequence>MTTKKLIRNTFLIVIGFVLLLVLLAQVFKNDIVKLAIQKGAKTFDVPLTVGEVDFSFLYRFPLATIEFNNLVAFCPDGTDTLSAHADTIASISKLYASVDILELIDGNILVRKIDIEDVKARYQVDSLGNSNFDFLLKPPAGDSLTMAEDTSKAQGVFTLDKLTLKNIELIYSDAVLNTSVQVNIPNLIMNGKAQPSGFLAATEGEVVVQHARYANYNLEPLAKSRLNFNVTAKNDTLSISEFTLKAGTAMLTVEGSAVTSDSTQVDIRFAGSGINIAENVSILPQNRLAQYKVSHAAGVVDVKGTAQGYLTNNMMPLIDVSLHLEEGALAYDIYPNLKNMVLDAHYTNGYSRTMESSVLNIKKFQAQTSLSSIDFSARILNPMQPQYDLKASISTDLSELLPYVPDSAVRKMSGKVKGDISTSGILPDSIGADFTDYLLKRTRLNLSLNQLNLRINSLPALNGLGGKLTFIPGSIILSDIKAEVPEYKVSLAEGYLRSRYKGKLSDYQNLSVQIDSVLLATPYSYVTASGNLDGFKKVNYKLNATVDANLSEVKQWLPDGITNSMSGNLGASMASAGTFDIDSVADQSMSLLFDNSTFSVDMNNIFLNMPDTLMNVKMLSGNLEYKSDSVWVDGLSGNYLGLDFAADSTIIAHVYTAAVQNAPKEMLVQGNFAVGDMDYTWIESFMVDTVLDESLKLQPEVEPYKINFTYKIKGTAKAKSFKYEEVTIENLDTKFLARVEDGYYVADGLTCNAFGGDVSASVKYEMFPNFRDVLHFKTDMQNVDMSRMLNELETYIDQEDFTGENVLGKLTAQMDGKIIMQDYTPVYDSLLLKGNLVLEDGALINVKPVMDIEDIAFIGLKNMDKLYFSTLESQLFLFKNNMYFPRTNIRSSSFDGMFFGMYSFGEDYAYHVKVFLNQVLSGKRNADLEKQARDSGFDEEEESDGRRPIYVVSKSENGKSKAWLDNRKDRLRMDARVNLQEQMVNFRFDPRLVLYNTDE</sequence>
<dbReference type="GO" id="GO:0005886">
    <property type="term" value="C:plasma membrane"/>
    <property type="evidence" value="ECO:0007669"/>
    <property type="project" value="TreeGrafter"/>
</dbReference>
<proteinExistence type="predicted"/>
<protein>
    <recommendedName>
        <fullName evidence="3">AsmA-like C-terminal region</fullName>
    </recommendedName>
</protein>
<dbReference type="Proteomes" id="UP000319040">
    <property type="component" value="Unassembled WGS sequence"/>
</dbReference>
<dbReference type="PANTHER" id="PTHR30441">
    <property type="entry name" value="DUF748 DOMAIN-CONTAINING PROTEIN"/>
    <property type="match status" value="1"/>
</dbReference>
<reference evidence="1 2" key="1">
    <citation type="submission" date="2017-05" db="EMBL/GenBank/DDBJ databases">
        <authorList>
            <person name="Varghese N."/>
            <person name="Submissions S."/>
        </authorList>
    </citation>
    <scope>NUCLEOTIDE SEQUENCE [LARGE SCALE GENOMIC DNA]</scope>
    <source>
        <strain evidence="1 2">DSM 27040</strain>
    </source>
</reference>
<accession>A0A521D0G7</accession>
<evidence type="ECO:0000313" key="2">
    <source>
        <dbReference type="Proteomes" id="UP000319040"/>
    </source>
</evidence>
<dbReference type="OrthoDB" id="975028at2"/>